<dbReference type="EMBL" id="CALTRL010004156">
    <property type="protein sequence ID" value="CAH7682577.1"/>
    <property type="molecule type" value="Genomic_DNA"/>
</dbReference>
<reference evidence="8" key="1">
    <citation type="submission" date="2022-06" db="EMBL/GenBank/DDBJ databases">
        <authorList>
            <consortium name="SYNGENTA / RWTH Aachen University"/>
        </authorList>
    </citation>
    <scope>NUCLEOTIDE SEQUENCE</scope>
</reference>
<evidence type="ECO:0000259" key="7">
    <source>
        <dbReference type="Pfam" id="PF12830"/>
    </source>
</evidence>
<evidence type="ECO:0000256" key="3">
    <source>
        <dbReference type="ARBA" id="ARBA00022737"/>
    </source>
</evidence>
<comment type="caution">
    <text evidence="8">The sequence shown here is derived from an EMBL/GenBank/DDBJ whole genome shotgun (WGS) entry which is preliminary data.</text>
</comment>
<dbReference type="Gene3D" id="1.25.10.10">
    <property type="entry name" value="Leucine-rich Repeat Variant"/>
    <property type="match status" value="1"/>
</dbReference>
<keyword evidence="5 6" id="KW-0131">Cell cycle</keyword>
<comment type="similarity">
    <text evidence="2 6">Belongs to the SCC2/Nipped-B family.</text>
</comment>
<keyword evidence="4 6" id="KW-0539">Nucleus</keyword>
<evidence type="ECO:0000256" key="6">
    <source>
        <dbReference type="RuleBase" id="RU364107"/>
    </source>
</evidence>
<dbReference type="GO" id="GO:0061775">
    <property type="term" value="F:cohesin loader activity"/>
    <property type="evidence" value="ECO:0007669"/>
    <property type="project" value="InterPro"/>
</dbReference>
<gene>
    <name evidence="8" type="ORF">PPACK8108_LOCUS15551</name>
</gene>
<dbReference type="GO" id="GO:0034087">
    <property type="term" value="P:establishment of mitotic sister chromatid cohesion"/>
    <property type="evidence" value="ECO:0007669"/>
    <property type="project" value="TreeGrafter"/>
</dbReference>
<evidence type="ECO:0000313" key="9">
    <source>
        <dbReference type="Proteomes" id="UP001153365"/>
    </source>
</evidence>
<dbReference type="InterPro" id="IPR033031">
    <property type="entry name" value="Scc2/Nipped-B"/>
</dbReference>
<dbReference type="GO" id="GO:0071169">
    <property type="term" value="P:establishment of protein localization to chromatin"/>
    <property type="evidence" value="ECO:0007669"/>
    <property type="project" value="TreeGrafter"/>
</dbReference>
<evidence type="ECO:0000256" key="1">
    <source>
        <dbReference type="ARBA" id="ARBA00004123"/>
    </source>
</evidence>
<dbReference type="AlphaFoldDB" id="A0AAV0B8Z6"/>
<dbReference type="GO" id="GO:0003682">
    <property type="term" value="F:chromatin binding"/>
    <property type="evidence" value="ECO:0007669"/>
    <property type="project" value="TreeGrafter"/>
</dbReference>
<keyword evidence="9" id="KW-1185">Reference proteome</keyword>
<dbReference type="InterPro" id="IPR024986">
    <property type="entry name" value="Nipped-B_C"/>
</dbReference>
<dbReference type="PANTHER" id="PTHR21704">
    <property type="entry name" value="NIPPED-B-LIKE PROTEIN DELANGIN SCC2-RELATED"/>
    <property type="match status" value="1"/>
</dbReference>
<dbReference type="GO" id="GO:0140588">
    <property type="term" value="P:chromatin looping"/>
    <property type="evidence" value="ECO:0007669"/>
    <property type="project" value="InterPro"/>
</dbReference>
<keyword evidence="3 6" id="KW-0677">Repeat</keyword>
<dbReference type="PANTHER" id="PTHR21704:SF18">
    <property type="entry name" value="NIPPED-B-LIKE PROTEIN"/>
    <property type="match status" value="1"/>
</dbReference>
<accession>A0AAV0B8Z6</accession>
<dbReference type="InterPro" id="IPR026003">
    <property type="entry name" value="Cohesin_HEAT"/>
</dbReference>
<comment type="subcellular location">
    <subcellularLocation>
        <location evidence="1 6">Nucleus</location>
    </subcellularLocation>
</comment>
<evidence type="ECO:0000256" key="4">
    <source>
        <dbReference type="ARBA" id="ARBA00023242"/>
    </source>
</evidence>
<dbReference type="InterPro" id="IPR011989">
    <property type="entry name" value="ARM-like"/>
</dbReference>
<dbReference type="Pfam" id="PF12830">
    <property type="entry name" value="Nipped-B_C"/>
    <property type="match status" value="1"/>
</dbReference>
<dbReference type="Proteomes" id="UP001153365">
    <property type="component" value="Unassembled WGS sequence"/>
</dbReference>
<organism evidence="8 9">
    <name type="scientific">Phakopsora pachyrhizi</name>
    <name type="common">Asian soybean rust disease fungus</name>
    <dbReference type="NCBI Taxonomy" id="170000"/>
    <lineage>
        <taxon>Eukaryota</taxon>
        <taxon>Fungi</taxon>
        <taxon>Dikarya</taxon>
        <taxon>Basidiomycota</taxon>
        <taxon>Pucciniomycotina</taxon>
        <taxon>Pucciniomycetes</taxon>
        <taxon>Pucciniales</taxon>
        <taxon>Phakopsoraceae</taxon>
        <taxon>Phakopsora</taxon>
    </lineage>
</organism>
<dbReference type="Pfam" id="PF12765">
    <property type="entry name" value="Cohesin_HEAT"/>
    <property type="match status" value="1"/>
</dbReference>
<evidence type="ECO:0000256" key="5">
    <source>
        <dbReference type="ARBA" id="ARBA00023306"/>
    </source>
</evidence>
<dbReference type="SUPFAM" id="SSF48371">
    <property type="entry name" value="ARM repeat"/>
    <property type="match status" value="1"/>
</dbReference>
<proteinExistence type="inferred from homology"/>
<protein>
    <recommendedName>
        <fullName evidence="6">Sister chromatid cohesion protein</fullName>
    </recommendedName>
</protein>
<dbReference type="GO" id="GO:0010468">
    <property type="term" value="P:regulation of gene expression"/>
    <property type="evidence" value="ECO:0007669"/>
    <property type="project" value="InterPro"/>
</dbReference>
<dbReference type="InterPro" id="IPR016024">
    <property type="entry name" value="ARM-type_fold"/>
</dbReference>
<evidence type="ECO:0000256" key="2">
    <source>
        <dbReference type="ARBA" id="ARBA00009252"/>
    </source>
</evidence>
<sequence>MTKVFLERILSSSASPSTTFRSKAIRALGLVVAKDPNVFFKDSVRSAIENRMLDSSPAVRDATIELLGKYVVSRPDLAVAFLPQISARIADKGVSVRRRVVKLLKAIYMILNDEDWIMLKVEISHKLISRINDEENSIKELAMNSIEDLWFSHSSSSPFDPGLAGSLIMKIATSFCDLPSPLESVMKFMFNQNGKKGQSFLETFVVRCREIVDHLIDQLMDVAATSRDSDFNEVECVKTICILSSSCRKLLNPVKASILLPYLKGATTPSEQALVQYLLKIFRACALEAPKSSGTFGQQLQNSLLVLVNKPNFNVGGTILQELISCFCAVIKFQTHDYGKLLNVFKACNKQLSDLVEQLEANTEKPNLKPLPLLMHLVSTLAAYGDFEQIPSNYKDVREGFRAISEQPMHLYVYKILVQIYHNEHVTKLRGVAIICLGFLYRSFPKLMTRTDSLEIMDGIFKVNAITEVELQHRLIKVIAEFIEGQAEQLGLKNELDDATGVDMGQLIGNCEGFEDSGVSSAIVQRYLRQITSLAQSVQPQIQKIALDIISYTVKQGLAHPLECVPVLVSLESSLDESFSKKAFGLHRLLHVQRANLVHSRFLLTMEQVYEYHSNPGAGKPPASGYVADPPRSVMGPWYQLLSEKRVWKIEFLKAIVKKFYIDPQNANVDLRSVLFARYLAEGLLTLDFKTEEELLIIITSLNESIGQYAYQTLQLLEGDQKKSLLELLEDEEGGDTKNKYNFNLIGYRVCVALGIAFVLRDLLKDAFGISDK</sequence>
<dbReference type="GO" id="GO:0090694">
    <property type="term" value="C:Scc2-Scc4 cohesin loading complex"/>
    <property type="evidence" value="ECO:0007669"/>
    <property type="project" value="TreeGrafter"/>
</dbReference>
<name>A0AAV0B8Z6_PHAPC</name>
<feature type="domain" description="Sister chromatid cohesion C-terminal" evidence="7">
    <location>
        <begin position="520"/>
        <end position="703"/>
    </location>
</feature>
<dbReference type="GO" id="GO:1990414">
    <property type="term" value="P:replication-born double-strand break repair via sister chromatid exchange"/>
    <property type="evidence" value="ECO:0007669"/>
    <property type="project" value="TreeGrafter"/>
</dbReference>
<evidence type="ECO:0000313" key="8">
    <source>
        <dbReference type="EMBL" id="CAH7682577.1"/>
    </source>
</evidence>